<evidence type="ECO:0000256" key="4">
    <source>
        <dbReference type="ARBA" id="ARBA00008905"/>
    </source>
</evidence>
<evidence type="ECO:0000313" key="12">
    <source>
        <dbReference type="EMBL" id="CAD7078834.1"/>
    </source>
</evidence>
<dbReference type="PANTHER" id="PTHR21049:SF0">
    <property type="entry name" value="DOLICHYL-DIPHOSPHOOLIGOSACCHARIDE--PROTEIN GLYCOSYLTRANSFERASE SUBUNIT 1"/>
    <property type="match status" value="1"/>
</dbReference>
<sequence length="471" mass="53886">MRLCLLVIGTLLLVGCSFSAVTSDQFPGLANVDRGIENKNVERTIDITSQLVKISYKISLNHAEKQNIKSYTFLVRGSERGYLAYISAKDSSKKELKLTEDKPGTWGEHLGYTMTFSTNTPTQVVYIEAVFTKALIPHPARITQSERQLVKYHGHLYFFSPMYKTVTQKTTVHLASKNVESYTQVKPVILSENTVTYGPYENVPSTSDEEMIIHYENNSPFLTVTRLERTIEISHWGNIAVEETIDIVHSGAELKGSFSRYDFQKDPRGAQSAVKSYKTILPASASGVYYRDTNGNISTSNMKTLKDSVELDLRPRFPLFGGWRTHYTLGYNVPSYEYLFRRGDDFLLKMRVVDHIYDDVIIDEAVVKIILPERCSNIKLITPYSVTRLPDSLHYTYLDTIGRPVISFTKKNLVENHIHDFNLKYNFSTISMLYEPALVIGFLFVIFVAVIFMMRLDFSLTKEREVHHHKD</sequence>
<evidence type="ECO:0000256" key="3">
    <source>
        <dbReference type="ARBA" id="ARBA00004922"/>
    </source>
</evidence>
<dbReference type="Pfam" id="PF04597">
    <property type="entry name" value="Ribophorin_I"/>
    <property type="match status" value="1"/>
</dbReference>
<organism evidence="12 13">
    <name type="scientific">Hermetia illucens</name>
    <name type="common">Black soldier fly</name>
    <dbReference type="NCBI Taxonomy" id="343691"/>
    <lineage>
        <taxon>Eukaryota</taxon>
        <taxon>Metazoa</taxon>
        <taxon>Ecdysozoa</taxon>
        <taxon>Arthropoda</taxon>
        <taxon>Hexapoda</taxon>
        <taxon>Insecta</taxon>
        <taxon>Pterygota</taxon>
        <taxon>Neoptera</taxon>
        <taxon>Endopterygota</taxon>
        <taxon>Diptera</taxon>
        <taxon>Brachycera</taxon>
        <taxon>Stratiomyomorpha</taxon>
        <taxon>Stratiomyidae</taxon>
        <taxon>Hermetiinae</taxon>
        <taxon>Hermetia</taxon>
    </lineage>
</organism>
<proteinExistence type="inferred from homology"/>
<comment type="subunit">
    <text evidence="11">Component of the oligosaccharyltransferase (OST) complex.</text>
</comment>
<dbReference type="GO" id="GO:0008250">
    <property type="term" value="C:oligosaccharyltransferase complex"/>
    <property type="evidence" value="ECO:0007669"/>
    <property type="project" value="UniProtKB-UniRule"/>
</dbReference>
<evidence type="ECO:0000256" key="9">
    <source>
        <dbReference type="ARBA" id="ARBA00022989"/>
    </source>
</evidence>
<keyword evidence="7 11" id="KW-0732">Signal</keyword>
<keyword evidence="10 11" id="KW-0472">Membrane</keyword>
<dbReference type="UniPathway" id="UPA00378"/>
<feature type="chain" id="PRO_5031605793" description="Dolichyl-diphosphooligosaccharide--protein glycosyltransferase subunit 1" evidence="11">
    <location>
        <begin position="20"/>
        <end position="471"/>
    </location>
</feature>
<keyword evidence="13" id="KW-1185">Reference proteome</keyword>
<evidence type="ECO:0000256" key="6">
    <source>
        <dbReference type="ARBA" id="ARBA00022692"/>
    </source>
</evidence>
<keyword evidence="9 11" id="KW-1133">Transmembrane helix</keyword>
<reference evidence="12 13" key="1">
    <citation type="submission" date="2020-11" db="EMBL/GenBank/DDBJ databases">
        <authorList>
            <person name="Wallbank WR R."/>
            <person name="Pardo Diaz C."/>
            <person name="Kozak K."/>
            <person name="Martin S."/>
            <person name="Jiggins C."/>
            <person name="Moest M."/>
            <person name="Warren A I."/>
            <person name="Generalovic N T."/>
            <person name="Byers J.R.P. K."/>
            <person name="Montejo-Kovacevich G."/>
            <person name="Yen C E."/>
        </authorList>
    </citation>
    <scope>NUCLEOTIDE SEQUENCE [LARGE SCALE GENOMIC DNA]</scope>
</reference>
<comment type="pathway">
    <text evidence="3 11">Protein modification; protein glycosylation.</text>
</comment>
<dbReference type="InParanoid" id="A0A7R8UDT2"/>
<dbReference type="FunCoup" id="A0A7R8UDT2">
    <property type="interactions" value="2065"/>
</dbReference>
<evidence type="ECO:0000313" key="13">
    <source>
        <dbReference type="Proteomes" id="UP000594454"/>
    </source>
</evidence>
<dbReference type="InterPro" id="IPR007676">
    <property type="entry name" value="Ribophorin_I"/>
</dbReference>
<evidence type="ECO:0000256" key="1">
    <source>
        <dbReference type="ARBA" id="ARBA00002791"/>
    </source>
</evidence>
<dbReference type="EMBL" id="LR899009">
    <property type="protein sequence ID" value="CAD7078834.1"/>
    <property type="molecule type" value="Genomic_DNA"/>
</dbReference>
<name>A0A7R8UDT2_HERIL</name>
<keyword evidence="6 11" id="KW-0812">Transmembrane</keyword>
<evidence type="ECO:0000256" key="5">
    <source>
        <dbReference type="ARBA" id="ARBA00017611"/>
    </source>
</evidence>
<feature type="transmembrane region" description="Helical" evidence="11">
    <location>
        <begin position="433"/>
        <end position="454"/>
    </location>
</feature>
<evidence type="ECO:0000256" key="7">
    <source>
        <dbReference type="ARBA" id="ARBA00022729"/>
    </source>
</evidence>
<dbReference type="OMA" id="THYTLGY"/>
<dbReference type="Proteomes" id="UP000594454">
    <property type="component" value="Chromosome 1"/>
</dbReference>
<evidence type="ECO:0000256" key="8">
    <source>
        <dbReference type="ARBA" id="ARBA00022824"/>
    </source>
</evidence>
<comment type="similarity">
    <text evidence="4 11">Belongs to the OST1 family.</text>
</comment>
<gene>
    <name evidence="12" type="ORF">HERILL_LOCUS2082</name>
</gene>
<evidence type="ECO:0000256" key="11">
    <source>
        <dbReference type="RuleBase" id="RU361143"/>
    </source>
</evidence>
<evidence type="ECO:0000256" key="2">
    <source>
        <dbReference type="ARBA" id="ARBA00004115"/>
    </source>
</evidence>
<accession>A0A7R8UDT2</accession>
<keyword evidence="8 11" id="KW-0256">Endoplasmic reticulum</keyword>
<protein>
    <recommendedName>
        <fullName evidence="5 11">Dolichyl-diphosphooligosaccharide--protein glycosyltransferase subunit 1</fullName>
    </recommendedName>
</protein>
<dbReference type="OrthoDB" id="310030at2759"/>
<feature type="signal peptide" evidence="11">
    <location>
        <begin position="1"/>
        <end position="19"/>
    </location>
</feature>
<dbReference type="AlphaFoldDB" id="A0A7R8UDT2"/>
<comment type="function">
    <text evidence="1 11">Subunit of the oligosaccharyl transferase (OST) complex that catalyzes the initial transfer of a defined glycan (Glc(3)Man(9)GlcNAc(2) in eukaryotes) from the lipid carrier dolichol-pyrophosphate to an asparagine residue within an Asn-X-Ser/Thr consensus motif in nascent polypeptide chains, the first step in protein N-glycosylation. N-glycosylation occurs cotranslationally and the complex associates with the Sec61 complex at the channel-forming translocon complex that mediates protein translocation across the endoplasmic reticulum (ER). All subunits are required for a maximal enzyme activity.</text>
</comment>
<dbReference type="PANTHER" id="PTHR21049">
    <property type="entry name" value="RIBOPHORIN I"/>
    <property type="match status" value="1"/>
</dbReference>
<evidence type="ECO:0000256" key="10">
    <source>
        <dbReference type="ARBA" id="ARBA00023136"/>
    </source>
</evidence>
<comment type="subcellular location">
    <subcellularLocation>
        <location evidence="2 11">Endoplasmic reticulum membrane</location>
        <topology evidence="2 11">Single-pass type I membrane protein</topology>
    </subcellularLocation>
</comment>
<dbReference type="PROSITE" id="PS51257">
    <property type="entry name" value="PROKAR_LIPOPROTEIN"/>
    <property type="match status" value="1"/>
</dbReference>
<dbReference type="GO" id="GO:0018279">
    <property type="term" value="P:protein N-linked glycosylation via asparagine"/>
    <property type="evidence" value="ECO:0007669"/>
    <property type="project" value="TreeGrafter"/>
</dbReference>